<dbReference type="PaxDb" id="55529-EKX48015"/>
<evidence type="ECO:0000256" key="1">
    <source>
        <dbReference type="SAM" id="Coils"/>
    </source>
</evidence>
<keyword evidence="2" id="KW-0472">Membrane</keyword>
<keyword evidence="5" id="KW-1185">Reference proteome</keyword>
<keyword evidence="2" id="KW-0812">Transmembrane</keyword>
<dbReference type="EnsemblProtists" id="EKX48015">
    <property type="protein sequence ID" value="EKX48015"/>
    <property type="gene ID" value="GUITHDRAFT_106100"/>
</dbReference>
<dbReference type="KEGG" id="gtt:GUITHDRAFT_106100"/>
<feature type="transmembrane region" description="Helical" evidence="2">
    <location>
        <begin position="7"/>
        <end position="26"/>
    </location>
</feature>
<dbReference type="GeneID" id="17304667"/>
<reference evidence="5" key="2">
    <citation type="submission" date="2012-11" db="EMBL/GenBank/DDBJ databases">
        <authorList>
            <person name="Kuo A."/>
            <person name="Curtis B.A."/>
            <person name="Tanifuji G."/>
            <person name="Burki F."/>
            <person name="Gruber A."/>
            <person name="Irimia M."/>
            <person name="Maruyama S."/>
            <person name="Arias M.C."/>
            <person name="Ball S.G."/>
            <person name="Gile G.H."/>
            <person name="Hirakawa Y."/>
            <person name="Hopkins J.F."/>
            <person name="Rensing S.A."/>
            <person name="Schmutz J."/>
            <person name="Symeonidi A."/>
            <person name="Elias M."/>
            <person name="Eveleigh R.J."/>
            <person name="Herman E.K."/>
            <person name="Klute M.J."/>
            <person name="Nakayama T."/>
            <person name="Obornik M."/>
            <person name="Reyes-Prieto A."/>
            <person name="Armbrust E.V."/>
            <person name="Aves S.J."/>
            <person name="Beiko R.G."/>
            <person name="Coutinho P."/>
            <person name="Dacks J.B."/>
            <person name="Durnford D.G."/>
            <person name="Fast N.M."/>
            <person name="Green B.R."/>
            <person name="Grisdale C."/>
            <person name="Hempe F."/>
            <person name="Henrissat B."/>
            <person name="Hoppner M.P."/>
            <person name="Ishida K.-I."/>
            <person name="Kim E."/>
            <person name="Koreny L."/>
            <person name="Kroth P.G."/>
            <person name="Liu Y."/>
            <person name="Malik S.-B."/>
            <person name="Maier U.G."/>
            <person name="McRose D."/>
            <person name="Mock T."/>
            <person name="Neilson J.A."/>
            <person name="Onodera N.T."/>
            <person name="Poole A.M."/>
            <person name="Pritham E.J."/>
            <person name="Richards T.A."/>
            <person name="Rocap G."/>
            <person name="Roy S.W."/>
            <person name="Sarai C."/>
            <person name="Schaack S."/>
            <person name="Shirato S."/>
            <person name="Slamovits C.H."/>
            <person name="Spencer D.F."/>
            <person name="Suzuki S."/>
            <person name="Worden A.Z."/>
            <person name="Zauner S."/>
            <person name="Barry K."/>
            <person name="Bell C."/>
            <person name="Bharti A.K."/>
            <person name="Crow J.A."/>
            <person name="Grimwood J."/>
            <person name="Kramer R."/>
            <person name="Lindquist E."/>
            <person name="Lucas S."/>
            <person name="Salamov A."/>
            <person name="McFadden G.I."/>
            <person name="Lane C.E."/>
            <person name="Keeling P.J."/>
            <person name="Gray M.W."/>
            <person name="Grigoriev I.V."/>
            <person name="Archibald J.M."/>
        </authorList>
    </citation>
    <scope>NUCLEOTIDE SEQUENCE</scope>
    <source>
        <strain evidence="5">CCMP2712</strain>
    </source>
</reference>
<evidence type="ECO:0000256" key="2">
    <source>
        <dbReference type="SAM" id="Phobius"/>
    </source>
</evidence>
<evidence type="ECO:0000313" key="3">
    <source>
        <dbReference type="EMBL" id="EKX48015.1"/>
    </source>
</evidence>
<dbReference type="Proteomes" id="UP000011087">
    <property type="component" value="Unassembled WGS sequence"/>
</dbReference>
<organism evidence="3">
    <name type="scientific">Guillardia theta (strain CCMP2712)</name>
    <name type="common">Cryptophyte</name>
    <dbReference type="NCBI Taxonomy" id="905079"/>
    <lineage>
        <taxon>Eukaryota</taxon>
        <taxon>Cryptophyceae</taxon>
        <taxon>Pyrenomonadales</taxon>
        <taxon>Geminigeraceae</taxon>
        <taxon>Guillardia</taxon>
    </lineage>
</organism>
<name>L1JIU5_GUITC</name>
<feature type="coiled-coil region" evidence="1">
    <location>
        <begin position="75"/>
        <end position="102"/>
    </location>
</feature>
<accession>L1JIU5</accession>
<reference evidence="4" key="3">
    <citation type="submission" date="2015-06" db="UniProtKB">
        <authorList>
            <consortium name="EnsemblProtists"/>
        </authorList>
    </citation>
    <scope>IDENTIFICATION</scope>
</reference>
<gene>
    <name evidence="3" type="ORF">GUITHDRAFT_106100</name>
</gene>
<feature type="transmembrane region" description="Helical" evidence="2">
    <location>
        <begin position="38"/>
        <end position="58"/>
    </location>
</feature>
<dbReference type="EMBL" id="JH992987">
    <property type="protein sequence ID" value="EKX48015.1"/>
    <property type="molecule type" value="Genomic_DNA"/>
</dbReference>
<dbReference type="AlphaFoldDB" id="L1JIU5"/>
<sequence>MFSNRQVTLVITISFMASLAITYLIVKDYIGGGIGVYGLWWGLAAGLGCTSCIGGFLLSRVDWEEEARVISARSAMKANMSCEETHGELKKLEDELAIQLELEGNNFPAETPTKSIP</sequence>
<proteinExistence type="predicted"/>
<reference evidence="3 5" key="1">
    <citation type="journal article" date="2012" name="Nature">
        <title>Algal genomes reveal evolutionary mosaicism and the fate of nucleomorphs.</title>
        <authorList>
            <consortium name="DOE Joint Genome Institute"/>
            <person name="Curtis B.A."/>
            <person name="Tanifuji G."/>
            <person name="Burki F."/>
            <person name="Gruber A."/>
            <person name="Irimia M."/>
            <person name="Maruyama S."/>
            <person name="Arias M.C."/>
            <person name="Ball S.G."/>
            <person name="Gile G.H."/>
            <person name="Hirakawa Y."/>
            <person name="Hopkins J.F."/>
            <person name="Kuo A."/>
            <person name="Rensing S.A."/>
            <person name="Schmutz J."/>
            <person name="Symeonidi A."/>
            <person name="Elias M."/>
            <person name="Eveleigh R.J."/>
            <person name="Herman E.K."/>
            <person name="Klute M.J."/>
            <person name="Nakayama T."/>
            <person name="Obornik M."/>
            <person name="Reyes-Prieto A."/>
            <person name="Armbrust E.V."/>
            <person name="Aves S.J."/>
            <person name="Beiko R.G."/>
            <person name="Coutinho P."/>
            <person name="Dacks J.B."/>
            <person name="Durnford D.G."/>
            <person name="Fast N.M."/>
            <person name="Green B.R."/>
            <person name="Grisdale C.J."/>
            <person name="Hempel F."/>
            <person name="Henrissat B."/>
            <person name="Hoppner M.P."/>
            <person name="Ishida K."/>
            <person name="Kim E."/>
            <person name="Koreny L."/>
            <person name="Kroth P.G."/>
            <person name="Liu Y."/>
            <person name="Malik S.B."/>
            <person name="Maier U.G."/>
            <person name="McRose D."/>
            <person name="Mock T."/>
            <person name="Neilson J.A."/>
            <person name="Onodera N.T."/>
            <person name="Poole A.M."/>
            <person name="Pritham E.J."/>
            <person name="Richards T.A."/>
            <person name="Rocap G."/>
            <person name="Roy S.W."/>
            <person name="Sarai C."/>
            <person name="Schaack S."/>
            <person name="Shirato S."/>
            <person name="Slamovits C.H."/>
            <person name="Spencer D.F."/>
            <person name="Suzuki S."/>
            <person name="Worden A.Z."/>
            <person name="Zauner S."/>
            <person name="Barry K."/>
            <person name="Bell C."/>
            <person name="Bharti A.K."/>
            <person name="Crow J.A."/>
            <person name="Grimwood J."/>
            <person name="Kramer R."/>
            <person name="Lindquist E."/>
            <person name="Lucas S."/>
            <person name="Salamov A."/>
            <person name="McFadden G.I."/>
            <person name="Lane C.E."/>
            <person name="Keeling P.J."/>
            <person name="Gray M.W."/>
            <person name="Grigoriev I.V."/>
            <person name="Archibald J.M."/>
        </authorList>
    </citation>
    <scope>NUCLEOTIDE SEQUENCE</scope>
    <source>
        <strain evidence="3 5">CCMP2712</strain>
    </source>
</reference>
<dbReference type="HOGENOM" id="CLU_2089427_0_0_1"/>
<evidence type="ECO:0000313" key="5">
    <source>
        <dbReference type="Proteomes" id="UP000011087"/>
    </source>
</evidence>
<protein>
    <submittedName>
        <fullName evidence="3 4">Uncharacterized protein</fullName>
    </submittedName>
</protein>
<keyword evidence="1" id="KW-0175">Coiled coil</keyword>
<dbReference type="RefSeq" id="XP_005834995.1">
    <property type="nucleotide sequence ID" value="XM_005834938.1"/>
</dbReference>
<keyword evidence="2" id="KW-1133">Transmembrane helix</keyword>
<evidence type="ECO:0000313" key="4">
    <source>
        <dbReference type="EnsemblProtists" id="EKX48015"/>
    </source>
</evidence>